<protein>
    <recommendedName>
        <fullName evidence="15">GDP-fucose protein O-fucosyltransferase 2</fullName>
        <ecNumber evidence="4">2.4.1.221</ecNumber>
    </recommendedName>
    <alternativeName>
        <fullName evidence="16">Peptide-O-fucosyltransferase 2</fullName>
    </alternativeName>
</protein>
<comment type="catalytic activity">
    <reaction evidence="17">
        <text>L-threonyl-[protein] + GDP-beta-L-fucose = 3-O-(alpha-L-fucosyl)-L-threonyl-[protein] + GDP + H(+)</text>
        <dbReference type="Rhea" id="RHEA:70491"/>
        <dbReference type="Rhea" id="RHEA-COMP:11060"/>
        <dbReference type="Rhea" id="RHEA-COMP:17915"/>
        <dbReference type="ChEBI" id="CHEBI:15378"/>
        <dbReference type="ChEBI" id="CHEBI:30013"/>
        <dbReference type="ChEBI" id="CHEBI:57273"/>
        <dbReference type="ChEBI" id="CHEBI:58189"/>
        <dbReference type="ChEBI" id="CHEBI:189631"/>
        <dbReference type="EC" id="2.4.1.221"/>
    </reaction>
    <physiologicalReaction direction="left-to-right" evidence="17">
        <dbReference type="Rhea" id="RHEA:70492"/>
    </physiologicalReaction>
</comment>
<keyword evidence="9" id="KW-0333">Golgi apparatus</keyword>
<evidence type="ECO:0000256" key="17">
    <source>
        <dbReference type="ARBA" id="ARBA00047273"/>
    </source>
</evidence>
<evidence type="ECO:0000256" key="15">
    <source>
        <dbReference type="ARBA" id="ARBA00026232"/>
    </source>
</evidence>
<comment type="pathway">
    <text evidence="3">Protein modification; protein glycosylation.</text>
</comment>
<feature type="signal peptide" evidence="20">
    <location>
        <begin position="1"/>
        <end position="21"/>
    </location>
</feature>
<evidence type="ECO:0000256" key="12">
    <source>
        <dbReference type="ARBA" id="ARBA00023253"/>
    </source>
</evidence>
<evidence type="ECO:0000256" key="3">
    <source>
        <dbReference type="ARBA" id="ARBA00004922"/>
    </source>
</evidence>
<evidence type="ECO:0000256" key="8">
    <source>
        <dbReference type="ARBA" id="ARBA00022824"/>
    </source>
</evidence>
<dbReference type="PANTHER" id="PTHR13398:SF0">
    <property type="entry name" value="GDP-FUCOSE PROTEIN O-FUCOSYLTRANSFERASE 2"/>
    <property type="match status" value="1"/>
</dbReference>
<evidence type="ECO:0000256" key="10">
    <source>
        <dbReference type="ARBA" id="ARBA00023157"/>
    </source>
</evidence>
<evidence type="ECO:0000256" key="2">
    <source>
        <dbReference type="ARBA" id="ARBA00004555"/>
    </source>
</evidence>
<dbReference type="PANTHER" id="PTHR13398">
    <property type="entry name" value="GDP-FUCOSE PROTEIN O-FUCOSYLTRANSFERASE 2"/>
    <property type="match status" value="1"/>
</dbReference>
<dbReference type="EC" id="2.4.1.221" evidence="4"/>
<feature type="compositionally biased region" description="Low complexity" evidence="19">
    <location>
        <begin position="664"/>
        <end position="680"/>
    </location>
</feature>
<keyword evidence="13" id="KW-0119">Carbohydrate metabolism</keyword>
<evidence type="ECO:0000256" key="7">
    <source>
        <dbReference type="ARBA" id="ARBA00022729"/>
    </source>
</evidence>
<dbReference type="InterPro" id="IPR019194">
    <property type="entry name" value="Tscrpt_elong_fac_Eaf_N"/>
</dbReference>
<dbReference type="Gene3D" id="3.40.50.11350">
    <property type="match status" value="1"/>
</dbReference>
<dbReference type="Proteomes" id="UP001487740">
    <property type="component" value="Unassembled WGS sequence"/>
</dbReference>
<evidence type="ECO:0000256" key="9">
    <source>
        <dbReference type="ARBA" id="ARBA00023034"/>
    </source>
</evidence>
<comment type="caution">
    <text evidence="22">The sequence shown here is derived from an EMBL/GenBank/DDBJ whole genome shotgun (WGS) entry which is preliminary data.</text>
</comment>
<feature type="compositionally biased region" description="Polar residues" evidence="19">
    <location>
        <begin position="608"/>
        <end position="617"/>
    </location>
</feature>
<evidence type="ECO:0000313" key="22">
    <source>
        <dbReference type="EMBL" id="KAK8402933.1"/>
    </source>
</evidence>
<comment type="similarity">
    <text evidence="14">Belongs to the glycosyltransferase 68 family.</text>
</comment>
<dbReference type="EMBL" id="JARAKH010000007">
    <property type="protein sequence ID" value="KAK8402933.1"/>
    <property type="molecule type" value="Genomic_DNA"/>
</dbReference>
<evidence type="ECO:0000256" key="16">
    <source>
        <dbReference type="ARBA" id="ARBA00033083"/>
    </source>
</evidence>
<dbReference type="Pfam" id="PF09816">
    <property type="entry name" value="EAF"/>
    <property type="match status" value="1"/>
</dbReference>
<evidence type="ECO:0000256" key="1">
    <source>
        <dbReference type="ARBA" id="ARBA00004240"/>
    </source>
</evidence>
<feature type="compositionally biased region" description="Low complexity" evidence="19">
    <location>
        <begin position="624"/>
        <end position="642"/>
    </location>
</feature>
<evidence type="ECO:0000259" key="21">
    <source>
        <dbReference type="Pfam" id="PF09816"/>
    </source>
</evidence>
<gene>
    <name evidence="22" type="ORF">O3P69_000893</name>
</gene>
<feature type="region of interest" description="Disordered" evidence="19">
    <location>
        <begin position="250"/>
        <end position="272"/>
    </location>
</feature>
<feature type="domain" description="Transcription elongation factor Eaf N-terminal" evidence="21">
    <location>
        <begin position="472"/>
        <end position="570"/>
    </location>
</feature>
<dbReference type="Gene3D" id="3.40.50.11340">
    <property type="match status" value="1"/>
</dbReference>
<dbReference type="GO" id="GO:0006004">
    <property type="term" value="P:fucose metabolic process"/>
    <property type="evidence" value="ECO:0007669"/>
    <property type="project" value="UniProtKB-KW"/>
</dbReference>
<evidence type="ECO:0000256" key="19">
    <source>
        <dbReference type="SAM" id="MobiDB-lite"/>
    </source>
</evidence>
<reference evidence="22 23" key="1">
    <citation type="submission" date="2023-03" db="EMBL/GenBank/DDBJ databases">
        <title>High-quality genome of Scylla paramamosain provides insights in environmental adaptation.</title>
        <authorList>
            <person name="Zhang L."/>
        </authorList>
    </citation>
    <scope>NUCLEOTIDE SEQUENCE [LARGE SCALE GENOMIC DNA]</scope>
    <source>
        <strain evidence="22">LZ_2023a</strain>
        <tissue evidence="22">Muscle</tissue>
    </source>
</reference>
<keyword evidence="11" id="KW-0325">Glycoprotein</keyword>
<evidence type="ECO:0000256" key="18">
    <source>
        <dbReference type="ARBA" id="ARBA00048647"/>
    </source>
</evidence>
<comment type="catalytic activity">
    <reaction evidence="18">
        <text>L-seryl-[protein] + GDP-beta-L-fucose = 3-O-(alpha-L-fucosyl)-L-seryl-[protein] + GDP + H(+)</text>
        <dbReference type="Rhea" id="RHEA:63644"/>
        <dbReference type="Rhea" id="RHEA-COMP:9863"/>
        <dbReference type="Rhea" id="RHEA-COMP:17914"/>
        <dbReference type="ChEBI" id="CHEBI:15378"/>
        <dbReference type="ChEBI" id="CHEBI:29999"/>
        <dbReference type="ChEBI" id="CHEBI:57273"/>
        <dbReference type="ChEBI" id="CHEBI:58189"/>
        <dbReference type="ChEBI" id="CHEBI:189632"/>
        <dbReference type="EC" id="2.4.1.221"/>
    </reaction>
    <physiologicalReaction direction="left-to-right" evidence="18">
        <dbReference type="Rhea" id="RHEA:63645"/>
    </physiologicalReaction>
</comment>
<evidence type="ECO:0000313" key="23">
    <source>
        <dbReference type="Proteomes" id="UP001487740"/>
    </source>
</evidence>
<dbReference type="InterPro" id="IPR019378">
    <property type="entry name" value="GDP-Fuc_O-FucTrfase"/>
</dbReference>
<feature type="chain" id="PRO_5043620541" description="GDP-fucose protein O-fucosyltransferase 2" evidence="20">
    <location>
        <begin position="22"/>
        <end position="728"/>
    </location>
</feature>
<keyword evidence="8" id="KW-0256">Endoplasmic reticulum</keyword>
<evidence type="ECO:0000256" key="20">
    <source>
        <dbReference type="SAM" id="SignalP"/>
    </source>
</evidence>
<evidence type="ECO:0000256" key="13">
    <source>
        <dbReference type="ARBA" id="ARBA00023277"/>
    </source>
</evidence>
<evidence type="ECO:0000256" key="5">
    <source>
        <dbReference type="ARBA" id="ARBA00022676"/>
    </source>
</evidence>
<evidence type="ECO:0000256" key="14">
    <source>
        <dbReference type="ARBA" id="ARBA00025803"/>
    </source>
</evidence>
<dbReference type="AlphaFoldDB" id="A0AAW0UUN2"/>
<sequence length="728" mass="81138">MGSPSIAAFITLFIVVNGLKGEFCPRGEEEDTRYLLYDVNSGEGFNLRRDVYVRVANLVRKLSQDHNWVLVLPPWGRFYHWFNTPPGTYFPWKSFFDVGSLQKWIRVIEFEDFLKAHGPNVNSAYVLQHYEEGWTDGKWEEKYDERPCIGRPAFQYKDQERVWVGHLWGSQLTSQTFSCVSVQGHASTIIPLLMKDASSRSIYIGRAETIIHDEYGGKWYWKARRSMRFATHLQDEAARFRANHLASNDVQDSTQVASDWRDTKPQRKRDRGGPYVAVHLRRNDFVQARGKEVPSLKKAAQQIKHIIKKQNLTSAFIATDAPREEFLQLANLLPSVSLHRFVPDEDFLQQWGDGGAAIVDQIICSHARYFVGSYESTFSFRIQEEREILGFTEETTFNREQNYVHPTDVILSKAAVRHSCCLAGLGNARLQIEADVVCSEPPTSDCSLIMCCVTGTPPEMADKLGLDGQVKDLKLGETFNKSYKDGAFHTIRYDFKPASVDKQKMGTVEVEGNHQVTVTVPHVEGSGTNQTVFKGNHKPVAKECILIIDHVTGEIVLERISQAISVKTTRPEGSSRIPAQRPTTPLDPPSRKNSPPQKCSPSHPPSRGSANSLSRPSPSHGKFSPSAKTSPRARSPAPSKSPNYSMPSLAELDSVCMDRKEVSESSSDSDSNSSSSSGSDSDSDSEPEQDTVSKKTNGHGTIAGGDNMPNGSDLIDDLELSSVSEDSD</sequence>
<dbReference type="FunFam" id="3.40.50.11350:FF:000002">
    <property type="entry name" value="GDP-fucose protein O-fucosyltransferase 2"/>
    <property type="match status" value="1"/>
</dbReference>
<evidence type="ECO:0000256" key="6">
    <source>
        <dbReference type="ARBA" id="ARBA00022679"/>
    </source>
</evidence>
<dbReference type="CDD" id="cd11298">
    <property type="entry name" value="O-FucT-2"/>
    <property type="match status" value="1"/>
</dbReference>
<dbReference type="GO" id="GO:0005794">
    <property type="term" value="C:Golgi apparatus"/>
    <property type="evidence" value="ECO:0007669"/>
    <property type="project" value="UniProtKB-SubCell"/>
</dbReference>
<comment type="subcellular location">
    <subcellularLocation>
        <location evidence="1">Endoplasmic reticulum</location>
    </subcellularLocation>
    <subcellularLocation>
        <location evidence="2">Golgi apparatus</location>
    </subcellularLocation>
</comment>
<keyword evidence="6" id="KW-0808">Transferase</keyword>
<dbReference type="Pfam" id="PF10250">
    <property type="entry name" value="O-FucT"/>
    <property type="match status" value="1"/>
</dbReference>
<keyword evidence="5" id="KW-0328">Glycosyltransferase</keyword>
<dbReference type="GO" id="GO:0005783">
    <property type="term" value="C:endoplasmic reticulum"/>
    <property type="evidence" value="ECO:0007669"/>
    <property type="project" value="UniProtKB-SubCell"/>
</dbReference>
<keyword evidence="23" id="KW-1185">Reference proteome</keyword>
<keyword evidence="12" id="KW-0294">Fucose metabolism</keyword>
<name>A0AAW0UUN2_SCYPA</name>
<dbReference type="GO" id="GO:0046922">
    <property type="term" value="F:peptide-O-fucosyltransferase activity"/>
    <property type="evidence" value="ECO:0007669"/>
    <property type="project" value="UniProtKB-EC"/>
</dbReference>
<feature type="region of interest" description="Disordered" evidence="19">
    <location>
        <begin position="566"/>
        <end position="728"/>
    </location>
</feature>
<keyword evidence="10" id="KW-1015">Disulfide bond</keyword>
<proteinExistence type="inferred from homology"/>
<feature type="compositionally biased region" description="Acidic residues" evidence="19">
    <location>
        <begin position="714"/>
        <end position="728"/>
    </location>
</feature>
<organism evidence="22 23">
    <name type="scientific">Scylla paramamosain</name>
    <name type="common">Mud crab</name>
    <dbReference type="NCBI Taxonomy" id="85552"/>
    <lineage>
        <taxon>Eukaryota</taxon>
        <taxon>Metazoa</taxon>
        <taxon>Ecdysozoa</taxon>
        <taxon>Arthropoda</taxon>
        <taxon>Crustacea</taxon>
        <taxon>Multicrustacea</taxon>
        <taxon>Malacostraca</taxon>
        <taxon>Eumalacostraca</taxon>
        <taxon>Eucarida</taxon>
        <taxon>Decapoda</taxon>
        <taxon>Pleocyemata</taxon>
        <taxon>Brachyura</taxon>
        <taxon>Eubrachyura</taxon>
        <taxon>Portunoidea</taxon>
        <taxon>Portunidae</taxon>
        <taxon>Portuninae</taxon>
        <taxon>Scylla</taxon>
    </lineage>
</organism>
<accession>A0AAW0UUN2</accession>
<evidence type="ECO:0000256" key="11">
    <source>
        <dbReference type="ARBA" id="ARBA00023180"/>
    </source>
</evidence>
<keyword evidence="7 20" id="KW-0732">Signal</keyword>
<evidence type="ECO:0000256" key="4">
    <source>
        <dbReference type="ARBA" id="ARBA00012196"/>
    </source>
</evidence>
<dbReference type="InterPro" id="IPR045130">
    <property type="entry name" value="OFUT2-like"/>
</dbReference>
<feature type="compositionally biased region" description="Polar residues" evidence="19">
    <location>
        <begin position="591"/>
        <end position="600"/>
    </location>
</feature>